<organism evidence="2 3">
    <name type="scientific">Colletotrichum orbiculare (strain 104-T / ATCC 96160 / CBS 514.97 / LARS 414 / MAFF 240422)</name>
    <name type="common">Cucumber anthracnose fungus</name>
    <name type="synonym">Colletotrichum lagenarium</name>
    <dbReference type="NCBI Taxonomy" id="1213857"/>
    <lineage>
        <taxon>Eukaryota</taxon>
        <taxon>Fungi</taxon>
        <taxon>Dikarya</taxon>
        <taxon>Ascomycota</taxon>
        <taxon>Pezizomycotina</taxon>
        <taxon>Sordariomycetes</taxon>
        <taxon>Hypocreomycetidae</taxon>
        <taxon>Glomerellales</taxon>
        <taxon>Glomerellaceae</taxon>
        <taxon>Colletotrichum</taxon>
        <taxon>Colletotrichum orbiculare species complex</taxon>
    </lineage>
</organism>
<dbReference type="AlphaFoldDB" id="A0A484FKD8"/>
<comment type="caution">
    <text evidence="2">The sequence shown here is derived from an EMBL/GenBank/DDBJ whole genome shotgun (WGS) entry which is preliminary data.</text>
</comment>
<name>A0A484FKD8_COLOR</name>
<protein>
    <submittedName>
        <fullName evidence="2">Uncharacterized protein</fullName>
    </submittedName>
</protein>
<dbReference type="OrthoDB" id="5309037at2759"/>
<reference evidence="3" key="1">
    <citation type="journal article" date="2013" name="New Phytol.">
        <title>Comparative genomic and transcriptomic analyses reveal the hemibiotrophic stage shift of Colletotrichum fungi.</title>
        <authorList>
            <person name="Gan P."/>
            <person name="Ikeda K."/>
            <person name="Irieda H."/>
            <person name="Narusaka M."/>
            <person name="O'Connell R.J."/>
            <person name="Narusaka Y."/>
            <person name="Takano Y."/>
            <person name="Kubo Y."/>
            <person name="Shirasu K."/>
        </authorList>
    </citation>
    <scope>NUCLEOTIDE SEQUENCE [LARGE SCALE GENOMIC DNA]</scope>
    <source>
        <strain evidence="3">104-T / ATCC 96160 / CBS 514.97 / LARS 414 / MAFF 240422</strain>
    </source>
</reference>
<feature type="region of interest" description="Disordered" evidence="1">
    <location>
        <begin position="157"/>
        <end position="253"/>
    </location>
</feature>
<dbReference type="EMBL" id="AMCV02000026">
    <property type="protein sequence ID" value="TDZ17954.1"/>
    <property type="molecule type" value="Genomic_DNA"/>
</dbReference>
<feature type="compositionally biased region" description="Pro residues" evidence="1">
    <location>
        <begin position="203"/>
        <end position="212"/>
    </location>
</feature>
<sequence length="371" mass="40334">MEPTTVTGYVSALVATFAEGTEHYTYWKRKRSWHNHYQRSGPGGQKAVITCALSSSLGAAGNQVKETFDVALAVAGSDFATGDTTCRDLLCNQLFNLRSRVSHLRRAAETVSVTGTLNISDILHTSETARTLSVKALAELYRRLAINRLIPSELSVPKPRSRQNIRSRMSSGSSVTNDQERDGADSATMAGAMSTSTEAPFQSEPPSPPLTPPASKSFTGEPLSYAAPSTSGAEASDAASALSPSTLAPSEAGDGKCMDLPCPKVSVFSMFCSEAMALQVDLCKPIPEFKQCKCGYRWRPSLLDKDFILLKEGFRMSRRFLSKSHSDTDFYGCILCVSSGKTDMYESPESLCAHINAFHTKWQILHERDIS</sequence>
<feature type="compositionally biased region" description="Polar residues" evidence="1">
    <location>
        <begin position="166"/>
        <end position="177"/>
    </location>
</feature>
<feature type="compositionally biased region" description="Low complexity" evidence="1">
    <location>
        <begin position="229"/>
        <end position="252"/>
    </location>
</feature>
<reference evidence="3" key="2">
    <citation type="journal article" date="2019" name="Mol. Plant Microbe Interact.">
        <title>Genome sequence resources for four phytopathogenic fungi from the Colletotrichum orbiculare species complex.</title>
        <authorList>
            <person name="Gan P."/>
            <person name="Tsushima A."/>
            <person name="Narusaka M."/>
            <person name="Narusaka Y."/>
            <person name="Takano Y."/>
            <person name="Kubo Y."/>
            <person name="Shirasu K."/>
        </authorList>
    </citation>
    <scope>GENOME REANNOTATION</scope>
    <source>
        <strain evidence="3">104-T / ATCC 96160 / CBS 514.97 / LARS 414 / MAFF 240422</strain>
    </source>
</reference>
<proteinExistence type="predicted"/>
<gene>
    <name evidence="2" type="ORF">Cob_v009112</name>
</gene>
<keyword evidence="3" id="KW-1185">Reference proteome</keyword>
<evidence type="ECO:0000256" key="1">
    <source>
        <dbReference type="SAM" id="MobiDB-lite"/>
    </source>
</evidence>
<dbReference type="Proteomes" id="UP000014480">
    <property type="component" value="Unassembled WGS sequence"/>
</dbReference>
<dbReference type="PANTHER" id="PTHR42354:SF1">
    <property type="entry name" value="C2H2-TYPE DOMAIN-CONTAINING PROTEIN"/>
    <property type="match status" value="1"/>
</dbReference>
<evidence type="ECO:0000313" key="3">
    <source>
        <dbReference type="Proteomes" id="UP000014480"/>
    </source>
</evidence>
<evidence type="ECO:0000313" key="2">
    <source>
        <dbReference type="EMBL" id="TDZ17954.1"/>
    </source>
</evidence>
<dbReference type="STRING" id="1213857.A0A484FKD8"/>
<dbReference type="PANTHER" id="PTHR42354">
    <property type="entry name" value="C2H2-TYPE DOMAIN-CONTAINING PROTEIN"/>
    <property type="match status" value="1"/>
</dbReference>
<accession>A0A484FKD8</accession>